<gene>
    <name evidence="1" type="primary">mug158</name>
    <name evidence="1" type="ORF">SNAT2548_LOCUS31228</name>
</gene>
<reference evidence="1" key="1">
    <citation type="submission" date="2021-02" db="EMBL/GenBank/DDBJ databases">
        <authorList>
            <person name="Dougan E. K."/>
            <person name="Rhodes N."/>
            <person name="Thang M."/>
            <person name="Chan C."/>
        </authorList>
    </citation>
    <scope>NUCLEOTIDE SEQUENCE</scope>
</reference>
<dbReference type="Proteomes" id="UP000604046">
    <property type="component" value="Unassembled WGS sequence"/>
</dbReference>
<keyword evidence="2" id="KW-1185">Reference proteome</keyword>
<protein>
    <submittedName>
        <fullName evidence="1">Mug158 protein</fullName>
    </submittedName>
</protein>
<dbReference type="AlphaFoldDB" id="A0A812TYW0"/>
<evidence type="ECO:0000313" key="2">
    <source>
        <dbReference type="Proteomes" id="UP000604046"/>
    </source>
</evidence>
<organism evidence="1 2">
    <name type="scientific">Symbiodinium natans</name>
    <dbReference type="NCBI Taxonomy" id="878477"/>
    <lineage>
        <taxon>Eukaryota</taxon>
        <taxon>Sar</taxon>
        <taxon>Alveolata</taxon>
        <taxon>Dinophyceae</taxon>
        <taxon>Suessiales</taxon>
        <taxon>Symbiodiniaceae</taxon>
        <taxon>Symbiodinium</taxon>
    </lineage>
</organism>
<proteinExistence type="predicted"/>
<dbReference type="EMBL" id="CAJNDS010002646">
    <property type="protein sequence ID" value="CAE7555718.1"/>
    <property type="molecule type" value="Genomic_DNA"/>
</dbReference>
<accession>A0A812TYW0</accession>
<sequence>MAEDLRPPDPRQNPECHEVNHKEVFELRQVRDMYVLRNVQTNEAHSFSFKVRLHFREERAYISDSLRQTTWCSQLMCWSVWAGGDSLQGRRFVCRLHSDAELERCWLSDFQMQKKLFYIDKVLAGWTEGSFMQAVALQFTAPYGDTGQQAYWALEPWLPPASKAKARDPVKHIAKKLKGSWTALFERHCCSVKNHVIWPERARGDKEGPCRMHILFVSSKFLLTFLLNQALKGDFQDSARRMLAGFLKEFAGGRFNLILDASVSDPQQVSAIERGQKVPVVDGRVDLSSFFSDNDAVADRMAAETGNRRKQMLPPKLREELPLWQVLLELHRVQHFHWLEHQICESICKQINWELCVRKLPTEPAASLDFTDRQAEAKEGVNVVRRRTRDLRVAAQASKLWLSSQDKRKERSQYLLSTRAHFRGSKRVAVALDATRAGGRKRSHYALMDLDTGITAWCPPQARHKVFADYQLLATCPLLTAIANGGELFSQTRQVHQDSEHRLPGEEVGSGETHLLDEAGVAFLRAQGKRDKELLKSNPLVQKSVNRLPSYGNLLSLDHTLQAVLNDGLKLFTPDEEKDDARPLLDLPALVLQSDQGSDMVAPVYFALHHLKLRLAFIPDVRHQLVRVMANACKAAKLQVQVALSDIILTVLQGPWSDHKWWQVVREQTEEYLKMARMDGDPCHALLRKLMPAIGREQGLGRMDVHVQNVHESLADATFLVRKGVNNTSRWDSFHGGFQERKSEFSLLLLILLVYGLRLGYVKSDTLSDLTPLAKTANASAQDDVPLRNANAEKQNIKNALYARCRNKLHVATVILANSQVMSDLHLWYWASSPVRNALNRCRKDIKGRAHTLDHLMNLATGGGLRIINELADVCHNAEALRDVGILQQDDLAGVARYTCPGENFEVRRQDDIMERMLWTVLCLVHHMMLDLGHHMFGWPLRFAALLDPAHEAECLQEMKDVWAAWEDAQKMPGQAWTAIRKRSLLGTTFCRDVFFRVQRDGWILTSETRQFLQQCLSCWGSTYNEEAFGELRQLEQREGKVHHMSHAEVWSSASAGQVMTRFGYREVVGDASVLAPDLPDGLFHTRAKTASIPKIRDITGRATWPSLKPLDAARLPAEVQSMRILHASKRMQDVTMTWRTSFLCRGMVLRQTSKKKDYKLCTGVWPHGASALLLPLERYELKKGTFAFRIQKPLSRDKLSWGHVFQFADWEVMRARVVSPLHLGHACSSKGAFSVPFGEGPWIEEDKTGVPLLKYCAMNGFFDTDAKSLELLLEAGTG</sequence>
<evidence type="ECO:0000313" key="1">
    <source>
        <dbReference type="EMBL" id="CAE7555718.1"/>
    </source>
</evidence>
<name>A0A812TYW0_9DINO</name>
<dbReference type="OrthoDB" id="440271at2759"/>
<comment type="caution">
    <text evidence="1">The sequence shown here is derived from an EMBL/GenBank/DDBJ whole genome shotgun (WGS) entry which is preliminary data.</text>
</comment>